<keyword evidence="3" id="KW-1185">Reference proteome</keyword>
<reference evidence="3" key="1">
    <citation type="journal article" date="2017" name="PLoS ONE">
        <title>The Agassiz's desert tortoise genome provides a resource for the conservation of a threatened species.</title>
        <authorList>
            <person name="Tollis M."/>
            <person name="DeNardo D.F."/>
            <person name="Cornelius J.A."/>
            <person name="Dolby G.A."/>
            <person name="Edwards T."/>
            <person name="Henen B.T."/>
            <person name="Karl A.E."/>
            <person name="Murphy R.W."/>
            <person name="Kusumi K."/>
        </authorList>
    </citation>
    <scope>NUCLEOTIDE SEQUENCE [LARGE SCALE GENOMIC DNA]</scope>
</reference>
<dbReference type="Proteomes" id="UP000291020">
    <property type="component" value="Unassembled WGS sequence"/>
</dbReference>
<proteinExistence type="predicted"/>
<dbReference type="AlphaFoldDB" id="A0A452HYS8"/>
<feature type="signal peptide" evidence="1">
    <location>
        <begin position="1"/>
        <end position="30"/>
    </location>
</feature>
<sequence length="84" mass="9199">MRGRPQGNWGALAPLCLLLFLFFLLTLGTSYKPVVVVHGLFDSPSEFSHLLLFINQVSPDAWTNPNSSSSSSIHGWVCVCVFSS</sequence>
<protein>
    <recommendedName>
        <fullName evidence="4">Palmitoyl-protein thioesterase 2</fullName>
    </recommendedName>
</protein>
<keyword evidence="1" id="KW-0732">Signal</keyword>
<organism evidence="2 3">
    <name type="scientific">Gopherus agassizii</name>
    <name type="common">Agassiz's desert tortoise</name>
    <dbReference type="NCBI Taxonomy" id="38772"/>
    <lineage>
        <taxon>Eukaryota</taxon>
        <taxon>Metazoa</taxon>
        <taxon>Chordata</taxon>
        <taxon>Craniata</taxon>
        <taxon>Vertebrata</taxon>
        <taxon>Euteleostomi</taxon>
        <taxon>Archelosauria</taxon>
        <taxon>Testudinata</taxon>
        <taxon>Testudines</taxon>
        <taxon>Cryptodira</taxon>
        <taxon>Durocryptodira</taxon>
        <taxon>Testudinoidea</taxon>
        <taxon>Testudinidae</taxon>
        <taxon>Gopherus</taxon>
    </lineage>
</organism>
<evidence type="ECO:0000313" key="2">
    <source>
        <dbReference type="Ensembl" id="ENSGAGP00000020394.1"/>
    </source>
</evidence>
<name>A0A452HYS8_9SAUR</name>
<evidence type="ECO:0000313" key="3">
    <source>
        <dbReference type="Proteomes" id="UP000291020"/>
    </source>
</evidence>
<evidence type="ECO:0000256" key="1">
    <source>
        <dbReference type="SAM" id="SignalP"/>
    </source>
</evidence>
<evidence type="ECO:0008006" key="4">
    <source>
        <dbReference type="Google" id="ProtNLM"/>
    </source>
</evidence>
<accession>A0A452HYS8</accession>
<dbReference type="Ensembl" id="ENSGAGT00000023236.1">
    <property type="protein sequence ID" value="ENSGAGP00000020394.1"/>
    <property type="gene ID" value="ENSGAGG00000015025.1"/>
</dbReference>
<reference evidence="2" key="3">
    <citation type="submission" date="2025-09" db="UniProtKB">
        <authorList>
            <consortium name="Ensembl"/>
        </authorList>
    </citation>
    <scope>IDENTIFICATION</scope>
</reference>
<feature type="chain" id="PRO_5019417669" description="Palmitoyl-protein thioesterase 2" evidence="1">
    <location>
        <begin position="31"/>
        <end position="84"/>
    </location>
</feature>
<reference evidence="2" key="2">
    <citation type="submission" date="2025-08" db="UniProtKB">
        <authorList>
            <consortium name="Ensembl"/>
        </authorList>
    </citation>
    <scope>IDENTIFICATION</scope>
</reference>